<dbReference type="InterPro" id="IPR000999">
    <property type="entry name" value="RNase_III_dom"/>
</dbReference>
<evidence type="ECO:0000313" key="22">
    <source>
        <dbReference type="EMBL" id="KAG0646281.1"/>
    </source>
</evidence>
<evidence type="ECO:0000256" key="2">
    <source>
        <dbReference type="ARBA" id="ARBA00001946"/>
    </source>
</evidence>
<evidence type="ECO:0000256" key="3">
    <source>
        <dbReference type="ARBA" id="ARBA00022721"/>
    </source>
</evidence>
<keyword evidence="13" id="KW-0464">Manganese</keyword>
<evidence type="ECO:0000256" key="4">
    <source>
        <dbReference type="ARBA" id="ARBA00022723"/>
    </source>
</evidence>
<evidence type="ECO:0000259" key="18">
    <source>
        <dbReference type="PROSITE" id="PS50142"/>
    </source>
</evidence>
<dbReference type="InterPro" id="IPR011545">
    <property type="entry name" value="DEAD/DEAH_box_helicase_dom"/>
</dbReference>
<dbReference type="SMART" id="SM00490">
    <property type="entry name" value="HELICc"/>
    <property type="match status" value="1"/>
</dbReference>
<evidence type="ECO:0000259" key="21">
    <source>
        <dbReference type="PROSITE" id="PS51327"/>
    </source>
</evidence>
<dbReference type="EMBL" id="VNKQ01000016">
    <property type="protein sequence ID" value="KAG0646281.1"/>
    <property type="molecule type" value="Genomic_DNA"/>
</dbReference>
<dbReference type="Gene3D" id="3.40.50.300">
    <property type="entry name" value="P-loop containing nucleotide triphosphate hydrolases"/>
    <property type="match status" value="2"/>
</dbReference>
<dbReference type="GO" id="GO:0046872">
    <property type="term" value="F:metal ion binding"/>
    <property type="evidence" value="ECO:0007669"/>
    <property type="project" value="UniProtKB-KW"/>
</dbReference>
<dbReference type="Pfam" id="PF00636">
    <property type="entry name" value="Ribonuclease_3"/>
    <property type="match status" value="2"/>
</dbReference>
<organism evidence="22 23">
    <name type="scientific">Hyphodiscus hymeniophilus</name>
    <dbReference type="NCBI Taxonomy" id="353542"/>
    <lineage>
        <taxon>Eukaryota</taxon>
        <taxon>Fungi</taxon>
        <taxon>Dikarya</taxon>
        <taxon>Ascomycota</taxon>
        <taxon>Pezizomycotina</taxon>
        <taxon>Leotiomycetes</taxon>
        <taxon>Helotiales</taxon>
        <taxon>Hyphodiscaceae</taxon>
        <taxon>Hyphodiscus</taxon>
    </lineage>
</organism>
<dbReference type="PROSITE" id="PS50142">
    <property type="entry name" value="RNASE_3_2"/>
    <property type="match status" value="2"/>
</dbReference>
<name>A0A9P6VEA5_9HELO</name>
<dbReference type="GO" id="GO:0005524">
    <property type="term" value="F:ATP binding"/>
    <property type="evidence" value="ECO:0007669"/>
    <property type="project" value="UniProtKB-KW"/>
</dbReference>
<dbReference type="GO" id="GO:0003723">
    <property type="term" value="F:RNA binding"/>
    <property type="evidence" value="ECO:0007669"/>
    <property type="project" value="UniProtKB-UniRule"/>
</dbReference>
<dbReference type="Pfam" id="PF00271">
    <property type="entry name" value="Helicase_C"/>
    <property type="match status" value="1"/>
</dbReference>
<dbReference type="GO" id="GO:0004386">
    <property type="term" value="F:helicase activity"/>
    <property type="evidence" value="ECO:0007669"/>
    <property type="project" value="UniProtKB-KW"/>
</dbReference>
<evidence type="ECO:0000256" key="16">
    <source>
        <dbReference type="SAM" id="MobiDB-lite"/>
    </source>
</evidence>
<comment type="function">
    <text evidence="14">Dicer-like endonuclease involved in cleaving double-stranded RNA in the RNA interference (RNAi) pathway. Produces 21 to 25 bp dsRNAs (siRNAs) which target the selective destruction of homologous RNAs leading to sequence-specific suppression of gene expression, called post-transcriptional gene silencing (PTGS). Part of a broad host defense response against viral infection and transposons.</text>
</comment>
<feature type="domain" description="RNase III" evidence="18">
    <location>
        <begin position="992"/>
        <end position="1134"/>
    </location>
</feature>
<dbReference type="InterPro" id="IPR005034">
    <property type="entry name" value="Dicer_dimerisation"/>
</dbReference>
<comment type="similarity">
    <text evidence="15">Belongs to the helicase family. Dicer subfamily.</text>
</comment>
<dbReference type="PANTHER" id="PTHR14950:SF37">
    <property type="entry name" value="ENDORIBONUCLEASE DICER"/>
    <property type="match status" value="1"/>
</dbReference>
<dbReference type="InterPro" id="IPR038248">
    <property type="entry name" value="Dicer_dimer_sf"/>
</dbReference>
<keyword evidence="11 15" id="KW-0694">RNA-binding</keyword>
<keyword evidence="8 22" id="KW-0347">Helicase</keyword>
<dbReference type="GO" id="GO:0050688">
    <property type="term" value="P:regulation of defense response to virus"/>
    <property type="evidence" value="ECO:0007669"/>
    <property type="project" value="UniProtKB-KW"/>
</dbReference>
<dbReference type="GO" id="GO:0030422">
    <property type="term" value="P:siRNA processing"/>
    <property type="evidence" value="ECO:0007669"/>
    <property type="project" value="TreeGrafter"/>
</dbReference>
<evidence type="ECO:0000256" key="5">
    <source>
        <dbReference type="ARBA" id="ARBA00022737"/>
    </source>
</evidence>
<dbReference type="Gene3D" id="3.30.160.380">
    <property type="entry name" value="Dicer dimerisation domain"/>
    <property type="match status" value="1"/>
</dbReference>
<dbReference type="Pfam" id="PF03368">
    <property type="entry name" value="Dicer_dimer"/>
    <property type="match status" value="1"/>
</dbReference>
<dbReference type="Gene3D" id="1.10.1520.10">
    <property type="entry name" value="Ribonuclease III domain"/>
    <property type="match status" value="2"/>
</dbReference>
<dbReference type="InterPro" id="IPR014001">
    <property type="entry name" value="Helicase_ATP-bd"/>
</dbReference>
<dbReference type="PANTHER" id="PTHR14950">
    <property type="entry name" value="DICER-RELATED"/>
    <property type="match status" value="1"/>
</dbReference>
<evidence type="ECO:0000256" key="14">
    <source>
        <dbReference type="ARBA" id="ARBA00025403"/>
    </source>
</evidence>
<dbReference type="Pfam" id="PF00270">
    <property type="entry name" value="DEAD"/>
    <property type="match status" value="1"/>
</dbReference>
<dbReference type="InterPro" id="IPR027417">
    <property type="entry name" value="P-loop_NTPase"/>
</dbReference>
<dbReference type="FunFam" id="1.10.1520.10:FF:000015">
    <property type="entry name" value="Dicer-like protein 1"/>
    <property type="match status" value="1"/>
</dbReference>
<keyword evidence="3" id="KW-0930">Antiviral protein</keyword>
<dbReference type="GO" id="GO:0005737">
    <property type="term" value="C:cytoplasm"/>
    <property type="evidence" value="ECO:0007669"/>
    <property type="project" value="TreeGrafter"/>
</dbReference>
<keyword evidence="12" id="KW-0051">Antiviral defense</keyword>
<evidence type="ECO:0000256" key="13">
    <source>
        <dbReference type="ARBA" id="ARBA00023211"/>
    </source>
</evidence>
<dbReference type="CDD" id="cd00593">
    <property type="entry name" value="RIBOc"/>
    <property type="match status" value="2"/>
</dbReference>
<proteinExistence type="inferred from homology"/>
<feature type="domain" description="Dicer dsRNA-binding fold" evidence="21">
    <location>
        <begin position="632"/>
        <end position="726"/>
    </location>
</feature>
<dbReference type="SMART" id="SM00487">
    <property type="entry name" value="DEXDc"/>
    <property type="match status" value="1"/>
</dbReference>
<keyword evidence="6" id="KW-0547">Nucleotide-binding</keyword>
<dbReference type="GO" id="GO:0051607">
    <property type="term" value="P:defense response to virus"/>
    <property type="evidence" value="ECO:0007669"/>
    <property type="project" value="UniProtKB-KW"/>
</dbReference>
<keyword evidence="9" id="KW-0067">ATP-binding</keyword>
<accession>A0A9P6VEA5</accession>
<dbReference type="OrthoDB" id="416741at2759"/>
<dbReference type="FunFam" id="1.10.1520.10:FF:000032">
    <property type="entry name" value="Dicer-like protein 2"/>
    <property type="match status" value="1"/>
</dbReference>
<evidence type="ECO:0000256" key="9">
    <source>
        <dbReference type="ARBA" id="ARBA00022840"/>
    </source>
</evidence>
<dbReference type="InterPro" id="IPR014720">
    <property type="entry name" value="dsRBD_dom"/>
</dbReference>
<dbReference type="InterPro" id="IPR036389">
    <property type="entry name" value="RNase_III_sf"/>
</dbReference>
<feature type="compositionally biased region" description="Basic and acidic residues" evidence="16">
    <location>
        <begin position="35"/>
        <end position="48"/>
    </location>
</feature>
<feature type="region of interest" description="Disordered" evidence="16">
    <location>
        <begin position="21"/>
        <end position="75"/>
    </location>
</feature>
<feature type="compositionally biased region" description="Acidic residues" evidence="16">
    <location>
        <begin position="49"/>
        <end position="61"/>
    </location>
</feature>
<dbReference type="PROSITE" id="PS50137">
    <property type="entry name" value="DS_RBD"/>
    <property type="match status" value="1"/>
</dbReference>
<evidence type="ECO:0000259" key="19">
    <source>
        <dbReference type="PROSITE" id="PS51192"/>
    </source>
</evidence>
<dbReference type="Proteomes" id="UP000785200">
    <property type="component" value="Unassembled WGS sequence"/>
</dbReference>
<evidence type="ECO:0000256" key="8">
    <source>
        <dbReference type="ARBA" id="ARBA00022806"/>
    </source>
</evidence>
<evidence type="ECO:0000256" key="12">
    <source>
        <dbReference type="ARBA" id="ARBA00023118"/>
    </source>
</evidence>
<dbReference type="PROSITE" id="PS51192">
    <property type="entry name" value="HELICASE_ATP_BIND_1"/>
    <property type="match status" value="1"/>
</dbReference>
<dbReference type="GO" id="GO:0004525">
    <property type="term" value="F:ribonuclease III activity"/>
    <property type="evidence" value="ECO:0007669"/>
    <property type="project" value="InterPro"/>
</dbReference>
<evidence type="ECO:0000259" key="20">
    <source>
        <dbReference type="PROSITE" id="PS51194"/>
    </source>
</evidence>
<protein>
    <submittedName>
        <fullName evidence="22">ATP-dependent helicase DCL-2</fullName>
    </submittedName>
</protein>
<dbReference type="PROSITE" id="PS51194">
    <property type="entry name" value="HELICASE_CTER"/>
    <property type="match status" value="1"/>
</dbReference>
<dbReference type="SUPFAM" id="SSF69065">
    <property type="entry name" value="RNase III domain-like"/>
    <property type="match status" value="2"/>
</dbReference>
<gene>
    <name evidence="22" type="ORF">D0Z07_8327</name>
</gene>
<evidence type="ECO:0000256" key="6">
    <source>
        <dbReference type="ARBA" id="ARBA00022741"/>
    </source>
</evidence>
<feature type="compositionally biased region" description="Low complexity" evidence="16">
    <location>
        <begin position="62"/>
        <end position="75"/>
    </location>
</feature>
<feature type="domain" description="DRBM" evidence="17">
    <location>
        <begin position="1433"/>
        <end position="1470"/>
    </location>
</feature>
<evidence type="ECO:0000313" key="23">
    <source>
        <dbReference type="Proteomes" id="UP000785200"/>
    </source>
</evidence>
<keyword evidence="5" id="KW-0677">Repeat</keyword>
<evidence type="ECO:0000256" key="10">
    <source>
        <dbReference type="ARBA" id="ARBA00022842"/>
    </source>
</evidence>
<evidence type="ECO:0000256" key="7">
    <source>
        <dbReference type="ARBA" id="ARBA00022801"/>
    </source>
</evidence>
<feature type="domain" description="RNase III" evidence="18">
    <location>
        <begin position="1174"/>
        <end position="1363"/>
    </location>
</feature>
<evidence type="ECO:0000256" key="15">
    <source>
        <dbReference type="PROSITE-ProRule" id="PRU00657"/>
    </source>
</evidence>
<dbReference type="CDD" id="cd18034">
    <property type="entry name" value="DEXHc_dicer"/>
    <property type="match status" value="1"/>
</dbReference>
<keyword evidence="7" id="KW-0378">Hydrolase</keyword>
<sequence>MHATSKEGEFAVALLDRVRNMSDSDSDSSGAPAHVAEDVAIKPQRQEEEVVDDLTGEDDLPSDSASSLPSLHLSDGTPIVKPRSYQVEMLEESLKHNIIIAADTGSGKTHMQVKKLKLFLTFLERIPQHQLIWFLAPTVSLCSQQFEYLQSQITSVQIKCLKGEDGVDRWSSQNEWDTVLRNVRIVVSTFQVLLDALSHAFIKMESLALIIFDEAHHCVGNHPGAKIMRSFYHPRKSEGSLIPDILGLTASPVMRSDPNSLAKIEQTLDAVARTPTKHSAELRRQVNLPVLQQVYYQSLDPPDVFTRYTKSIESLGQVYASLNIAEDPYILYLINENTEKSKRELPEVLLHHRTKCQRQIKSFHATSLKICHEMGAYGADHYISEVVNKCLRVTNENDSFLGTWDLSSTEKLYIAKEMKKVRLNTISSPMSAAVIISDKVAKVIDTIVRESQTIQGIIFVQTRAEVAILYHILSVHPLIRGRFKIGTMVGTSANNYRTKNLGELIDVIPQKHTLSLFKAGVIKLVIATSVLEEGIDVPACNMVVCFQKPANLKSFVQRRGRARHRASKLILLLDPKTDKVNDWQQLEADMKRLYEDEMRKLTAVLEVEDAEQGDGRYFRVDSTGALLDLDNAMAHLYHFCATLPTKEYVDQRPDFICFREASKLVRCRIILPISVIEPLRRYESRTSWQSENNSMKDAAFEAYVALYKAGLVNDNLLPLLRHGGIVDELLRSEVEKRAAIMKVEEQINPWIEVAKASKTTGSTRGYGVTLLQEPLIGVERTESDSKFCVYLPVELPPVKPFRLYWNAKSEMTVVVSSERLSAMPGSRINENALAILEASFGNRFQIGSKQLPVQFTADKGTPLQGQLGRQPVHNPLQMEIYSSLIREKNEGTILYQYIEWLPRKPQIEAVQLPYDNYGGFPVETPHLSVVRLPRRTDFLHKVASGNTPASAKAYSVVLPASHCTVDETPFHIVQFGRFIPSIIRRLEITFIADRLSKTLLKEVSISNLDLIVTAISASSAREDSNYQRLEFLGDSILKTCTSVQLVAEYPLWHEGYLSAKKDRLISNSRLSRAAIEAGLDKFIVTKAFTGHKWRPLYVDDLLKAAPEVPKRSLSSKVLADVVEALIGASMVDGGITKALKCLQVFLPEVEWHPLNIRQEALFQRVPDVELPPTLELLEGLIGYTFKKKALLIESMTHASSTTGSQSLERLEFLGDSILDNIVVSAMWKQEPDLSHFQMHLLRTVLVNADFLAFVCMEWAVEQERSDLVEVSPLRQKGGLASQFQEVSTTASIPLWRFMRHMSPRLGEVQAATARHHAELRDEINDAIHSGTHYPWALLARLQAPKFYSDIVESLLGAVWIDSGSLDVCRGLVERMGILPYMERILRDEVQIWHPKEEIGVLADAETVKYVIGRRKVGTPAEGEEREEREERGYWCKVFVGEEEIVEMGGGVSKEEVKTKAAERAVAVLKARKLDWVKVNGMVSNDTLVDGDDEMNDVEMSM</sequence>
<comment type="cofactor">
    <cofactor evidence="2">
        <name>Mg(2+)</name>
        <dbReference type="ChEBI" id="CHEBI:18420"/>
    </cofactor>
</comment>
<dbReference type="SMART" id="SM00535">
    <property type="entry name" value="RIBOc"/>
    <property type="match status" value="2"/>
</dbReference>
<keyword evidence="23" id="KW-1185">Reference proteome</keyword>
<feature type="domain" description="Helicase C-terminal" evidence="20">
    <location>
        <begin position="439"/>
        <end position="611"/>
    </location>
</feature>
<dbReference type="InterPro" id="IPR001650">
    <property type="entry name" value="Helicase_C-like"/>
</dbReference>
<keyword evidence="4" id="KW-0479">Metal-binding</keyword>
<evidence type="ECO:0000256" key="11">
    <source>
        <dbReference type="ARBA" id="ARBA00022884"/>
    </source>
</evidence>
<comment type="caution">
    <text evidence="22">The sequence shown here is derived from an EMBL/GenBank/DDBJ whole genome shotgun (WGS) entry which is preliminary data.</text>
</comment>
<reference evidence="22" key="1">
    <citation type="submission" date="2019-07" db="EMBL/GenBank/DDBJ databases">
        <title>Hyphodiscus hymeniophilus genome sequencing and assembly.</title>
        <authorList>
            <person name="Kramer G."/>
            <person name="Nodwell J."/>
        </authorList>
    </citation>
    <scope>NUCLEOTIDE SEQUENCE</scope>
    <source>
        <strain evidence="22">ATCC 34498</strain>
    </source>
</reference>
<evidence type="ECO:0000259" key="17">
    <source>
        <dbReference type="PROSITE" id="PS50137"/>
    </source>
</evidence>
<dbReference type="SUPFAM" id="SSF52540">
    <property type="entry name" value="P-loop containing nucleoside triphosphate hydrolases"/>
    <property type="match status" value="1"/>
</dbReference>
<feature type="domain" description="Helicase ATP-binding" evidence="19">
    <location>
        <begin position="89"/>
        <end position="270"/>
    </location>
</feature>
<dbReference type="PROSITE" id="PS51327">
    <property type="entry name" value="DICER_DSRBF"/>
    <property type="match status" value="1"/>
</dbReference>
<keyword evidence="10" id="KW-0460">Magnesium</keyword>
<dbReference type="PROSITE" id="PS00517">
    <property type="entry name" value="RNASE_3_1"/>
    <property type="match status" value="2"/>
</dbReference>
<evidence type="ECO:0000256" key="1">
    <source>
        <dbReference type="ARBA" id="ARBA00001936"/>
    </source>
</evidence>
<dbReference type="GO" id="GO:0005634">
    <property type="term" value="C:nucleus"/>
    <property type="evidence" value="ECO:0007669"/>
    <property type="project" value="TreeGrafter"/>
</dbReference>
<comment type="cofactor">
    <cofactor evidence="1">
        <name>Mn(2+)</name>
        <dbReference type="ChEBI" id="CHEBI:29035"/>
    </cofactor>
</comment>